<gene>
    <name evidence="3" type="ORF">THRCLA_02858</name>
</gene>
<sequence>MDRPNIDVTSSVTFGYDSSTDLPPPSTTSFVSTSSTTNAIPSILTKNSQGAFASSSPEKPFFKRPSSYGSPTKPIDTSNNKPIPSPAKSYEAPSYKKSTSFGSPAPTIKPQTFYSSPAKTTSSVAARWMAATQSTAVEKKEESSETSSESEPSTPSSEPVVVETTPPSAQPVVEEEVISTYDTEAENQVVQWIEAITHRKVPEFGPNLQSGKLLCIFFNTLLAISAADEAPIKIESASMAFKQLQNIKNFLNSCRAIGVADADCFEPTDLYELKNLSAVVSCLFALNQAIVKKYTEYPGPVLTHQEKTQPVATPSVATHTFNTMLRHTSSRGLPTRTNWQ</sequence>
<dbReference type="PANTHER" id="PTHR47385">
    <property type="entry name" value="CALPONIN"/>
    <property type="match status" value="1"/>
</dbReference>
<evidence type="ECO:0000313" key="4">
    <source>
        <dbReference type="Proteomes" id="UP000243217"/>
    </source>
</evidence>
<dbReference type="EMBL" id="JNBS01000524">
    <property type="protein sequence ID" value="OQS04953.1"/>
    <property type="molecule type" value="Genomic_DNA"/>
</dbReference>
<dbReference type="PROSITE" id="PS50021">
    <property type="entry name" value="CH"/>
    <property type="match status" value="1"/>
</dbReference>
<dbReference type="GO" id="GO:0015629">
    <property type="term" value="C:actin cytoskeleton"/>
    <property type="evidence" value="ECO:0007669"/>
    <property type="project" value="TreeGrafter"/>
</dbReference>
<feature type="compositionally biased region" description="Polar residues" evidence="1">
    <location>
        <begin position="67"/>
        <end position="82"/>
    </location>
</feature>
<feature type="compositionally biased region" description="Polar residues" evidence="1">
    <location>
        <begin position="48"/>
        <end position="57"/>
    </location>
</feature>
<reference evidence="3 4" key="1">
    <citation type="journal article" date="2014" name="Genome Biol. Evol.">
        <title>The secreted proteins of Achlya hypogyna and Thraustotheca clavata identify the ancestral oomycete secretome and reveal gene acquisitions by horizontal gene transfer.</title>
        <authorList>
            <person name="Misner I."/>
            <person name="Blouin N."/>
            <person name="Leonard G."/>
            <person name="Richards T.A."/>
            <person name="Lane C.E."/>
        </authorList>
    </citation>
    <scope>NUCLEOTIDE SEQUENCE [LARGE SCALE GENOMIC DNA]</scope>
    <source>
        <strain evidence="3 4">ATCC 34112</strain>
    </source>
</reference>
<dbReference type="GO" id="GO:0007015">
    <property type="term" value="P:actin filament organization"/>
    <property type="evidence" value="ECO:0007669"/>
    <property type="project" value="TreeGrafter"/>
</dbReference>
<dbReference type="AlphaFoldDB" id="A0A1W0A3U2"/>
<dbReference type="OrthoDB" id="21595at2759"/>
<keyword evidence="4" id="KW-1185">Reference proteome</keyword>
<feature type="domain" description="Calponin-homology (CH)" evidence="2">
    <location>
        <begin position="183"/>
        <end position="291"/>
    </location>
</feature>
<dbReference type="Proteomes" id="UP000243217">
    <property type="component" value="Unassembled WGS sequence"/>
</dbReference>
<dbReference type="InterPro" id="IPR001715">
    <property type="entry name" value="CH_dom"/>
</dbReference>
<dbReference type="PRINTS" id="PR00888">
    <property type="entry name" value="SM22CALPONIN"/>
</dbReference>
<organism evidence="3 4">
    <name type="scientific">Thraustotheca clavata</name>
    <dbReference type="NCBI Taxonomy" id="74557"/>
    <lineage>
        <taxon>Eukaryota</taxon>
        <taxon>Sar</taxon>
        <taxon>Stramenopiles</taxon>
        <taxon>Oomycota</taxon>
        <taxon>Saprolegniomycetes</taxon>
        <taxon>Saprolegniales</taxon>
        <taxon>Achlyaceae</taxon>
        <taxon>Thraustotheca</taxon>
    </lineage>
</organism>
<feature type="compositionally biased region" description="Low complexity" evidence="1">
    <location>
        <begin position="145"/>
        <end position="167"/>
    </location>
</feature>
<dbReference type="SMART" id="SM00033">
    <property type="entry name" value="CH"/>
    <property type="match status" value="1"/>
</dbReference>
<feature type="region of interest" description="Disordered" evidence="1">
    <location>
        <begin position="48"/>
        <end position="116"/>
    </location>
</feature>
<evidence type="ECO:0000256" key="1">
    <source>
        <dbReference type="SAM" id="MobiDB-lite"/>
    </source>
</evidence>
<dbReference type="InterPro" id="IPR036872">
    <property type="entry name" value="CH_dom_sf"/>
</dbReference>
<evidence type="ECO:0000313" key="3">
    <source>
        <dbReference type="EMBL" id="OQS04953.1"/>
    </source>
</evidence>
<dbReference type="Gene3D" id="1.10.418.10">
    <property type="entry name" value="Calponin-like domain"/>
    <property type="match status" value="1"/>
</dbReference>
<dbReference type="InterPro" id="IPR050606">
    <property type="entry name" value="Calponin-like"/>
</dbReference>
<dbReference type="STRING" id="74557.A0A1W0A3U2"/>
<feature type="compositionally biased region" description="Low complexity" evidence="1">
    <location>
        <begin position="17"/>
        <end position="35"/>
    </location>
</feature>
<dbReference type="InterPro" id="IPR003096">
    <property type="entry name" value="SM22_calponin"/>
</dbReference>
<comment type="caution">
    <text evidence="3">The sequence shown here is derived from an EMBL/GenBank/DDBJ whole genome shotgun (WGS) entry which is preliminary data.</text>
</comment>
<feature type="region of interest" description="Disordered" evidence="1">
    <location>
        <begin position="1"/>
        <end position="35"/>
    </location>
</feature>
<dbReference type="GO" id="GO:0051015">
    <property type="term" value="F:actin filament binding"/>
    <property type="evidence" value="ECO:0007669"/>
    <property type="project" value="TreeGrafter"/>
</dbReference>
<accession>A0A1W0A3U2</accession>
<protein>
    <recommendedName>
        <fullName evidence="2">Calponin-homology (CH) domain-containing protein</fullName>
    </recommendedName>
</protein>
<name>A0A1W0A3U2_9STRA</name>
<dbReference type="PANTHER" id="PTHR47385:SF14">
    <property type="entry name" value="TRANSGELIN"/>
    <property type="match status" value="1"/>
</dbReference>
<feature type="region of interest" description="Disordered" evidence="1">
    <location>
        <begin position="133"/>
        <end position="170"/>
    </location>
</feature>
<dbReference type="SUPFAM" id="SSF47576">
    <property type="entry name" value="Calponin-homology domain, CH-domain"/>
    <property type="match status" value="1"/>
</dbReference>
<evidence type="ECO:0000259" key="2">
    <source>
        <dbReference type="PROSITE" id="PS50021"/>
    </source>
</evidence>
<proteinExistence type="predicted"/>
<dbReference type="Pfam" id="PF00307">
    <property type="entry name" value="CH"/>
    <property type="match status" value="1"/>
</dbReference>